<dbReference type="EMBL" id="NJHN03000030">
    <property type="protein sequence ID" value="KAH9423998.1"/>
    <property type="molecule type" value="Genomic_DNA"/>
</dbReference>
<reference evidence="2 5" key="2">
    <citation type="journal article" date="2022" name="Mol. Biol. Evol.">
        <title>Comparative Genomics Reveals Insights into the Divergent Evolution of Astigmatic Mites and Household Pest Adaptations.</title>
        <authorList>
            <person name="Xiong Q."/>
            <person name="Wan A.T."/>
            <person name="Liu X."/>
            <person name="Fung C.S."/>
            <person name="Xiao X."/>
            <person name="Malainual N."/>
            <person name="Hou J."/>
            <person name="Wang L."/>
            <person name="Wang M."/>
            <person name="Yang K.Y."/>
            <person name="Cui Y."/>
            <person name="Leung E.L."/>
            <person name="Nong W."/>
            <person name="Shin S.K."/>
            <person name="Au S.W."/>
            <person name="Jeong K.Y."/>
            <person name="Chew F.T."/>
            <person name="Hui J.H."/>
            <person name="Leung T.F."/>
            <person name="Tungtrongchitr A."/>
            <person name="Zhong N."/>
            <person name="Liu Z."/>
            <person name="Tsui S.K."/>
        </authorList>
    </citation>
    <scope>NUCLEOTIDE SEQUENCE [LARGE SCALE GENOMIC DNA]</scope>
    <source>
        <strain evidence="2">Derp</strain>
    </source>
</reference>
<evidence type="ECO:0000313" key="4">
    <source>
        <dbReference type="EMBL" id="KAH9425039.1"/>
    </source>
</evidence>
<gene>
    <name evidence="2" type="ORF">DERP_008846</name>
    <name evidence="3" type="ORF">DERP_008867</name>
    <name evidence="4" type="ORF">DERP_011767</name>
</gene>
<evidence type="ECO:0000313" key="2">
    <source>
        <dbReference type="EMBL" id="KAH9423998.1"/>
    </source>
</evidence>
<protein>
    <recommendedName>
        <fullName evidence="6">Prisilkin-39-like</fullName>
    </recommendedName>
</protein>
<sequence length="106" mass="12349">MSSKLVIFVICLILYTTMVVIAIPYQSGYGGFGLGGGYRYSRYSHPIYYKSVPTPYYSSYSPKYHPRYYSKLSYYPTYYYDHYGYDQKHGNGYGKIYGGLIGGYYR</sequence>
<keyword evidence="5" id="KW-1185">Reference proteome</keyword>
<evidence type="ECO:0000256" key="1">
    <source>
        <dbReference type="SAM" id="Phobius"/>
    </source>
</evidence>
<keyword evidence="1" id="KW-0472">Membrane</keyword>
<feature type="transmembrane region" description="Helical" evidence="1">
    <location>
        <begin position="6"/>
        <end position="25"/>
    </location>
</feature>
<dbReference type="Proteomes" id="UP000887458">
    <property type="component" value="Unassembled WGS sequence"/>
</dbReference>
<organism evidence="2 5">
    <name type="scientific">Dermatophagoides pteronyssinus</name>
    <name type="common">European house dust mite</name>
    <dbReference type="NCBI Taxonomy" id="6956"/>
    <lineage>
        <taxon>Eukaryota</taxon>
        <taxon>Metazoa</taxon>
        <taxon>Ecdysozoa</taxon>
        <taxon>Arthropoda</taxon>
        <taxon>Chelicerata</taxon>
        <taxon>Arachnida</taxon>
        <taxon>Acari</taxon>
        <taxon>Acariformes</taxon>
        <taxon>Sarcoptiformes</taxon>
        <taxon>Astigmata</taxon>
        <taxon>Psoroptidia</taxon>
        <taxon>Analgoidea</taxon>
        <taxon>Pyroglyphidae</taxon>
        <taxon>Dermatophagoidinae</taxon>
        <taxon>Dermatophagoides</taxon>
    </lineage>
</organism>
<evidence type="ECO:0000313" key="3">
    <source>
        <dbReference type="EMBL" id="KAH9424019.1"/>
    </source>
</evidence>
<evidence type="ECO:0000313" key="5">
    <source>
        <dbReference type="Proteomes" id="UP000887458"/>
    </source>
</evidence>
<dbReference type="EMBL" id="NJHN03000030">
    <property type="protein sequence ID" value="KAH9424019.1"/>
    <property type="molecule type" value="Genomic_DNA"/>
</dbReference>
<name>A0ABQ8JN12_DERPT</name>
<reference evidence="2 5" key="1">
    <citation type="journal article" date="2018" name="J. Allergy Clin. Immunol.">
        <title>High-quality assembly of Dermatophagoides pteronyssinus genome and transcriptome reveals a wide range of novel allergens.</title>
        <authorList>
            <person name="Liu X.Y."/>
            <person name="Yang K.Y."/>
            <person name="Wang M.Q."/>
            <person name="Kwok J.S."/>
            <person name="Zeng X."/>
            <person name="Yang Z."/>
            <person name="Xiao X.J."/>
            <person name="Lau C.P."/>
            <person name="Li Y."/>
            <person name="Huang Z.M."/>
            <person name="Ba J.G."/>
            <person name="Yim A.K."/>
            <person name="Ouyang C.Y."/>
            <person name="Ngai S.M."/>
            <person name="Chan T.F."/>
            <person name="Leung E.L."/>
            <person name="Liu L."/>
            <person name="Liu Z.G."/>
            <person name="Tsui S.K."/>
        </authorList>
    </citation>
    <scope>NUCLEOTIDE SEQUENCE [LARGE SCALE GENOMIC DNA]</scope>
    <source>
        <strain evidence="2">Derp</strain>
    </source>
</reference>
<proteinExistence type="predicted"/>
<keyword evidence="1" id="KW-1133">Transmembrane helix</keyword>
<dbReference type="EMBL" id="NJHN03000023">
    <property type="protein sequence ID" value="KAH9425039.1"/>
    <property type="molecule type" value="Genomic_DNA"/>
</dbReference>
<comment type="caution">
    <text evidence="2">The sequence shown here is derived from an EMBL/GenBank/DDBJ whole genome shotgun (WGS) entry which is preliminary data.</text>
</comment>
<accession>A0ABQ8JN12</accession>
<evidence type="ECO:0008006" key="6">
    <source>
        <dbReference type="Google" id="ProtNLM"/>
    </source>
</evidence>
<keyword evidence="1" id="KW-0812">Transmembrane</keyword>